<reference evidence="12" key="1">
    <citation type="submission" date="2021-10" db="EMBL/GenBank/DDBJ databases">
        <title>Tropical sea cucumber genome reveals ecological adaptation and Cuvierian tubules defense mechanism.</title>
        <authorList>
            <person name="Chen T."/>
        </authorList>
    </citation>
    <scope>NUCLEOTIDE SEQUENCE</scope>
    <source>
        <strain evidence="12">Nanhai2018</strain>
        <tissue evidence="12">Muscle</tissue>
    </source>
</reference>
<dbReference type="GO" id="GO:0015271">
    <property type="term" value="F:outward rectifier potassium channel activity"/>
    <property type="evidence" value="ECO:0007669"/>
    <property type="project" value="TreeGrafter"/>
</dbReference>
<comment type="caution">
    <text evidence="12">The sequence shown here is derived from an EMBL/GenBank/DDBJ whole genome shotgun (WGS) entry which is preliminary data.</text>
</comment>
<evidence type="ECO:0000256" key="1">
    <source>
        <dbReference type="ARBA" id="ARBA00004141"/>
    </source>
</evidence>
<accession>A0A9Q0YRY3</accession>
<name>A0A9Q0YRY3_HOLLE</name>
<evidence type="ECO:0000256" key="10">
    <source>
        <dbReference type="SAM" id="Phobius"/>
    </source>
</evidence>
<dbReference type="InterPro" id="IPR013099">
    <property type="entry name" value="K_chnl_dom"/>
</dbReference>
<evidence type="ECO:0000256" key="2">
    <source>
        <dbReference type="ARBA" id="ARBA00022448"/>
    </source>
</evidence>
<dbReference type="GO" id="GO:0022841">
    <property type="term" value="F:potassium ion leak channel activity"/>
    <property type="evidence" value="ECO:0007669"/>
    <property type="project" value="TreeGrafter"/>
</dbReference>
<dbReference type="Gene3D" id="1.10.287.70">
    <property type="match status" value="1"/>
</dbReference>
<proteinExistence type="inferred from homology"/>
<organism evidence="12 13">
    <name type="scientific">Holothuria leucospilota</name>
    <name type="common">Black long sea cucumber</name>
    <name type="synonym">Mertensiothuria leucospilota</name>
    <dbReference type="NCBI Taxonomy" id="206669"/>
    <lineage>
        <taxon>Eukaryota</taxon>
        <taxon>Metazoa</taxon>
        <taxon>Echinodermata</taxon>
        <taxon>Eleutherozoa</taxon>
        <taxon>Echinozoa</taxon>
        <taxon>Holothuroidea</taxon>
        <taxon>Aspidochirotacea</taxon>
        <taxon>Aspidochirotida</taxon>
        <taxon>Holothuriidae</taxon>
        <taxon>Holothuria</taxon>
    </lineage>
</organism>
<dbReference type="GO" id="GO:0030322">
    <property type="term" value="P:stabilization of membrane potential"/>
    <property type="evidence" value="ECO:0007669"/>
    <property type="project" value="TreeGrafter"/>
</dbReference>
<dbReference type="EMBL" id="JAIZAY010000017">
    <property type="protein sequence ID" value="KAJ8026355.1"/>
    <property type="molecule type" value="Genomic_DNA"/>
</dbReference>
<dbReference type="OrthoDB" id="297496at2759"/>
<dbReference type="SUPFAM" id="SSF81324">
    <property type="entry name" value="Voltage-gated potassium channels"/>
    <property type="match status" value="2"/>
</dbReference>
<dbReference type="GO" id="GO:0005886">
    <property type="term" value="C:plasma membrane"/>
    <property type="evidence" value="ECO:0007669"/>
    <property type="project" value="TreeGrafter"/>
</dbReference>
<gene>
    <name evidence="12" type="ORF">HOLleu_34176</name>
</gene>
<keyword evidence="5 8" id="KW-0406">Ion transport</keyword>
<keyword evidence="6 10" id="KW-0472">Membrane</keyword>
<keyword evidence="2 8" id="KW-0813">Transport</keyword>
<feature type="transmembrane region" description="Helical" evidence="10">
    <location>
        <begin position="227"/>
        <end position="247"/>
    </location>
</feature>
<comment type="subcellular location">
    <subcellularLocation>
        <location evidence="1">Membrane</location>
        <topology evidence="1">Multi-pass membrane protein</topology>
    </subcellularLocation>
</comment>
<feature type="domain" description="Potassium channel" evidence="11">
    <location>
        <begin position="19"/>
        <end position="56"/>
    </location>
</feature>
<protein>
    <submittedName>
        <fullName evidence="12">TWiK family of potassium channels protein 9</fullName>
    </submittedName>
</protein>
<feature type="transmembrane region" description="Helical" evidence="10">
    <location>
        <begin position="202"/>
        <end position="221"/>
    </location>
</feature>
<evidence type="ECO:0000259" key="11">
    <source>
        <dbReference type="Pfam" id="PF07885"/>
    </source>
</evidence>
<evidence type="ECO:0000256" key="9">
    <source>
        <dbReference type="SAM" id="MobiDB-lite"/>
    </source>
</evidence>
<sequence length="309" mass="33707">MDVLRIFILGGHCDYHDSYGHIAPVTTAGRIFCMAYAIFGIALLLLVLASIGSLLARGATLTYRMLHGKIGAFTIGKRKDNTADDPYLRHNGAPSRQDEHREKVIDDIWGTIKFDKDGKMIMPEDTNARQASASATPDEEKGANASHYKVTFEDGGKANSEAGKGHKTTPSPGPSGEIEIERSIGIGAIDDPDDEVNVPLHVVLVLACIYIVILAGTLRLWESQWDFFDALYFSFVTLTTIGFGDLVPQHQKNLLACTFLIILGMAIISMCIALAQEFIMKKIAWLSQKVGVALLRSSKGDDNKSLASH</sequence>
<evidence type="ECO:0000256" key="7">
    <source>
        <dbReference type="ARBA" id="ARBA00023303"/>
    </source>
</evidence>
<dbReference type="AlphaFoldDB" id="A0A9Q0YRY3"/>
<dbReference type="PANTHER" id="PTHR11003">
    <property type="entry name" value="POTASSIUM CHANNEL, SUBFAMILY K"/>
    <property type="match status" value="1"/>
</dbReference>
<evidence type="ECO:0000256" key="6">
    <source>
        <dbReference type="ARBA" id="ARBA00023136"/>
    </source>
</evidence>
<comment type="similarity">
    <text evidence="8">Belongs to the two pore domain potassium channel (TC 1.A.1.8) family.</text>
</comment>
<evidence type="ECO:0000313" key="13">
    <source>
        <dbReference type="Proteomes" id="UP001152320"/>
    </source>
</evidence>
<evidence type="ECO:0000256" key="4">
    <source>
        <dbReference type="ARBA" id="ARBA00022989"/>
    </source>
</evidence>
<dbReference type="PRINTS" id="PR01333">
    <property type="entry name" value="2POREKCHANEL"/>
</dbReference>
<feature type="transmembrane region" description="Helical" evidence="10">
    <location>
        <begin position="34"/>
        <end position="56"/>
    </location>
</feature>
<evidence type="ECO:0000256" key="3">
    <source>
        <dbReference type="ARBA" id="ARBA00022692"/>
    </source>
</evidence>
<dbReference type="PANTHER" id="PTHR11003:SF330">
    <property type="entry name" value="POTASSIUM CHANNEL DOMAIN-CONTAINING PROTEIN"/>
    <property type="match status" value="1"/>
</dbReference>
<feature type="transmembrane region" description="Helical" evidence="10">
    <location>
        <begin position="254"/>
        <end position="275"/>
    </location>
</feature>
<keyword evidence="3 8" id="KW-0812">Transmembrane</keyword>
<feature type="domain" description="Potassium channel" evidence="11">
    <location>
        <begin position="207"/>
        <end position="280"/>
    </location>
</feature>
<evidence type="ECO:0000256" key="8">
    <source>
        <dbReference type="RuleBase" id="RU003857"/>
    </source>
</evidence>
<dbReference type="Proteomes" id="UP001152320">
    <property type="component" value="Chromosome 17"/>
</dbReference>
<evidence type="ECO:0000313" key="12">
    <source>
        <dbReference type="EMBL" id="KAJ8026355.1"/>
    </source>
</evidence>
<keyword evidence="4 10" id="KW-1133">Transmembrane helix</keyword>
<dbReference type="InterPro" id="IPR003280">
    <property type="entry name" value="2pore_dom_K_chnl"/>
</dbReference>
<feature type="region of interest" description="Disordered" evidence="9">
    <location>
        <begin position="154"/>
        <end position="177"/>
    </location>
</feature>
<keyword evidence="7 8" id="KW-0407">Ion channel</keyword>
<keyword evidence="13" id="KW-1185">Reference proteome</keyword>
<evidence type="ECO:0000256" key="5">
    <source>
        <dbReference type="ARBA" id="ARBA00023065"/>
    </source>
</evidence>
<dbReference type="Pfam" id="PF07885">
    <property type="entry name" value="Ion_trans_2"/>
    <property type="match status" value="2"/>
</dbReference>